<proteinExistence type="predicted"/>
<organism evidence="1 2">
    <name type="scientific">Streptomyces edwardsiae</name>
    <dbReference type="NCBI Taxonomy" id="3075527"/>
    <lineage>
        <taxon>Bacteria</taxon>
        <taxon>Bacillati</taxon>
        <taxon>Actinomycetota</taxon>
        <taxon>Actinomycetes</taxon>
        <taxon>Kitasatosporales</taxon>
        <taxon>Streptomycetaceae</taxon>
        <taxon>Streptomyces</taxon>
    </lineage>
</organism>
<sequence>MTDDEEAPGAGEARLHEDMTIARVVQTCGGSPSQWDAWTTTGQYLYLRYRHGEGTVEQHPSEYVDTWDGEESGLWTSWRDGTADGRIDLADFLALAGLRLDTNAEVHTLPPTGRSN</sequence>
<comment type="caution">
    <text evidence="1">The sequence shown here is derived from an EMBL/GenBank/DDBJ whole genome shotgun (WGS) entry which is preliminary data.</text>
</comment>
<accession>A0ABU2PRQ4</accession>
<gene>
    <name evidence="1" type="ORF">RM705_07180</name>
</gene>
<keyword evidence="2" id="KW-1185">Reference proteome</keyword>
<dbReference type="RefSeq" id="WP_311642234.1">
    <property type="nucleotide sequence ID" value="NZ_JAVRFA010000005.1"/>
</dbReference>
<dbReference type="EMBL" id="JAVRFA010000005">
    <property type="protein sequence ID" value="MDT0394486.1"/>
    <property type="molecule type" value="Genomic_DNA"/>
</dbReference>
<reference evidence="2" key="1">
    <citation type="submission" date="2023-07" db="EMBL/GenBank/DDBJ databases">
        <title>30 novel species of actinomycetes from the DSMZ collection.</title>
        <authorList>
            <person name="Nouioui I."/>
        </authorList>
    </citation>
    <scope>NUCLEOTIDE SEQUENCE [LARGE SCALE GENOMIC DNA]</scope>
    <source>
        <strain evidence="2">DSM 41636</strain>
    </source>
</reference>
<dbReference type="Proteomes" id="UP001183881">
    <property type="component" value="Unassembled WGS sequence"/>
</dbReference>
<name>A0ABU2PRQ4_9ACTN</name>
<protein>
    <recommendedName>
        <fullName evidence="3">EF-hand domain-containing protein</fullName>
    </recommendedName>
</protein>
<evidence type="ECO:0000313" key="1">
    <source>
        <dbReference type="EMBL" id="MDT0394486.1"/>
    </source>
</evidence>
<evidence type="ECO:0008006" key="3">
    <source>
        <dbReference type="Google" id="ProtNLM"/>
    </source>
</evidence>
<evidence type="ECO:0000313" key="2">
    <source>
        <dbReference type="Proteomes" id="UP001183881"/>
    </source>
</evidence>